<accession>A0A6F9XV69</accession>
<dbReference type="Proteomes" id="UP000494178">
    <property type="component" value="Unassembled WGS sequence"/>
</dbReference>
<dbReference type="SUPFAM" id="SSF51735">
    <property type="entry name" value="NAD(P)-binding Rossmann-fold domains"/>
    <property type="match status" value="1"/>
</dbReference>
<dbReference type="RefSeq" id="WP_172586412.1">
    <property type="nucleotide sequence ID" value="NZ_BLAN01000120.1"/>
</dbReference>
<protein>
    <recommendedName>
        <fullName evidence="2">Ornithine cyclodeaminase</fullName>
    </recommendedName>
</protein>
<comment type="caution">
    <text evidence="1">The sequence shown here is derived from an EMBL/GenBank/DDBJ whole genome shotgun (WGS) entry which is preliminary data.</text>
</comment>
<dbReference type="EMBL" id="BLAN01000120">
    <property type="protein sequence ID" value="GET09173.1"/>
    <property type="molecule type" value="Genomic_DNA"/>
</dbReference>
<proteinExistence type="predicted"/>
<gene>
    <name evidence="1" type="ORF">SY111_17970</name>
</gene>
<organism evidence="1">
    <name type="scientific">Ligilactobacillus agilis</name>
    <dbReference type="NCBI Taxonomy" id="1601"/>
    <lineage>
        <taxon>Bacteria</taxon>
        <taxon>Bacillati</taxon>
        <taxon>Bacillota</taxon>
        <taxon>Bacilli</taxon>
        <taxon>Lactobacillales</taxon>
        <taxon>Lactobacillaceae</taxon>
        <taxon>Ligilactobacillus</taxon>
    </lineage>
</organism>
<dbReference type="Gene3D" id="3.40.50.720">
    <property type="entry name" value="NAD(P)-binding Rossmann-like Domain"/>
    <property type="match status" value="1"/>
</dbReference>
<reference evidence="1" key="1">
    <citation type="submission" date="2019-10" db="EMBL/GenBank/DDBJ databases">
        <title>Lactobacillus agilis SY111 Whole Genome Sequencing Project.</title>
        <authorList>
            <person name="Suzuki S."/>
            <person name="Endo A."/>
            <person name="Maeno S."/>
            <person name="Shiwa Y."/>
            <person name="Matsutani M."/>
            <person name="Kajikawa A."/>
        </authorList>
    </citation>
    <scope>NUCLEOTIDE SEQUENCE</scope>
    <source>
        <strain evidence="1">SY111</strain>
    </source>
</reference>
<dbReference type="InterPro" id="IPR036291">
    <property type="entry name" value="NAD(P)-bd_dom_sf"/>
</dbReference>
<dbReference type="GO" id="GO:0005737">
    <property type="term" value="C:cytoplasm"/>
    <property type="evidence" value="ECO:0007669"/>
    <property type="project" value="TreeGrafter"/>
</dbReference>
<evidence type="ECO:0008006" key="2">
    <source>
        <dbReference type="Google" id="ProtNLM"/>
    </source>
</evidence>
<dbReference type="InterPro" id="IPR023401">
    <property type="entry name" value="ODC_N"/>
</dbReference>
<evidence type="ECO:0000313" key="1">
    <source>
        <dbReference type="EMBL" id="GET09173.1"/>
    </source>
</evidence>
<dbReference type="AlphaFoldDB" id="A0A6F9XV69"/>
<dbReference type="PANTHER" id="PTHR13812">
    <property type="entry name" value="KETIMINE REDUCTASE MU-CRYSTALLIN"/>
    <property type="match status" value="1"/>
</dbReference>
<sequence>MKIIDFKEIKKIAEKMKPAEWYDWVDNVLRKKDLFDMPPKIHMSQENGNYYNIMLAMYSDENLVTLKMIGRHSLKENEKRSVMMGDIMLYEADTGILKAVMDAEYITTLRTGVVAAHSAIEFAKKDFDTLGLIGLGNIMTVFFITFIDKLRDGNDNRKLTVKLYRHNQQEVRFAERFNNLENIEFIYCESYEEVIRNTDIVVSAVTKVDKNFVSDDCFKQGVTVIPICTMGFQNCDLFFDKVFTDEIEQIRGFKYFDKFKSVANVSDVLNMKKKGRESDRERIIVYNYGLGIHDLYFANKFYSLADVKDVSYNYPNSKYFV</sequence>
<dbReference type="InterPro" id="IPR003462">
    <property type="entry name" value="ODC_Mu_crystall"/>
</dbReference>
<dbReference type="PANTHER" id="PTHR13812:SF19">
    <property type="entry name" value="KETIMINE REDUCTASE MU-CRYSTALLIN"/>
    <property type="match status" value="1"/>
</dbReference>
<name>A0A6F9XV69_9LACO</name>
<dbReference type="Gene3D" id="3.30.1780.10">
    <property type="entry name" value="ornithine cyclodeaminase, domain 1"/>
    <property type="match status" value="1"/>
</dbReference>
<dbReference type="Pfam" id="PF02423">
    <property type="entry name" value="OCD_Mu_crystall"/>
    <property type="match status" value="1"/>
</dbReference>